<dbReference type="GO" id="GO:0004386">
    <property type="term" value="F:helicase activity"/>
    <property type="evidence" value="ECO:0007669"/>
    <property type="project" value="InterPro"/>
</dbReference>
<dbReference type="GO" id="GO:0006269">
    <property type="term" value="P:DNA replication, synthesis of primer"/>
    <property type="evidence" value="ECO:0007669"/>
    <property type="project" value="UniProtKB-KW"/>
</dbReference>
<dbReference type="EMBL" id="CP097501">
    <property type="protein sequence ID" value="URD66964.1"/>
    <property type="molecule type" value="Genomic_DNA"/>
</dbReference>
<dbReference type="Pfam" id="PF13362">
    <property type="entry name" value="Toprim_3"/>
    <property type="match status" value="1"/>
</dbReference>
<gene>
    <name evidence="9" type="ORF">LNQ82_07065</name>
</gene>
<evidence type="ECO:0000259" key="8">
    <source>
        <dbReference type="SMART" id="SM00778"/>
    </source>
</evidence>
<dbReference type="Proteomes" id="UP001056819">
    <property type="component" value="Chromosome"/>
</dbReference>
<reference evidence="9" key="1">
    <citation type="submission" date="2022-05" db="EMBL/GenBank/DDBJ databases">
        <title>Alysiella filiformis genome sequencing.</title>
        <authorList>
            <person name="Viehboeck T."/>
        </authorList>
    </citation>
    <scope>NUCLEOTIDE SEQUENCE</scope>
    <source>
        <strain evidence="9">DSM 2580</strain>
    </source>
</reference>
<feature type="region of interest" description="Disordered" evidence="7">
    <location>
        <begin position="208"/>
        <end position="231"/>
    </location>
</feature>
<dbReference type="GO" id="GO:0003677">
    <property type="term" value="F:DNA binding"/>
    <property type="evidence" value="ECO:0007669"/>
    <property type="project" value="InterPro"/>
</dbReference>
<feature type="domain" description="DNA primase/helicase Gp4 N-terminal Bacteriophage T7-like" evidence="8">
    <location>
        <begin position="28"/>
        <end position="64"/>
    </location>
</feature>
<dbReference type="CDD" id="cd01029">
    <property type="entry name" value="TOPRIM_primases"/>
    <property type="match status" value="1"/>
</dbReference>
<evidence type="ECO:0000313" key="9">
    <source>
        <dbReference type="EMBL" id="URD66964.1"/>
    </source>
</evidence>
<dbReference type="Pfam" id="PF08273">
    <property type="entry name" value="Zn_Ribbon_Prim"/>
    <property type="match status" value="1"/>
</dbReference>
<evidence type="ECO:0000256" key="3">
    <source>
        <dbReference type="ARBA" id="ARBA00022679"/>
    </source>
</evidence>
<feature type="compositionally biased region" description="Basic and acidic residues" evidence="7">
    <location>
        <begin position="210"/>
        <end position="219"/>
    </location>
</feature>
<name>A0AAE9HSP9_9NEIS</name>
<proteinExistence type="predicted"/>
<dbReference type="Pfam" id="PF23639">
    <property type="entry name" value="DUF7146"/>
    <property type="match status" value="1"/>
</dbReference>
<accession>A0AAE9HSP9</accession>
<feature type="region of interest" description="Disordered" evidence="7">
    <location>
        <begin position="94"/>
        <end position="113"/>
    </location>
</feature>
<dbReference type="InterPro" id="IPR055570">
    <property type="entry name" value="DUF7146"/>
</dbReference>
<dbReference type="SUPFAM" id="SSF57783">
    <property type="entry name" value="Zinc beta-ribbon"/>
    <property type="match status" value="1"/>
</dbReference>
<keyword evidence="6" id="KW-0804">Transcription</keyword>
<dbReference type="GO" id="GO:0016779">
    <property type="term" value="F:nucleotidyltransferase activity"/>
    <property type="evidence" value="ECO:0007669"/>
    <property type="project" value="UniProtKB-KW"/>
</dbReference>
<evidence type="ECO:0000256" key="4">
    <source>
        <dbReference type="ARBA" id="ARBA00022695"/>
    </source>
</evidence>
<dbReference type="Gene3D" id="3.90.580.10">
    <property type="entry name" value="Zinc finger, CHC2-type domain"/>
    <property type="match status" value="1"/>
</dbReference>
<keyword evidence="3" id="KW-0808">Transferase</keyword>
<dbReference type="GO" id="GO:0008270">
    <property type="term" value="F:zinc ion binding"/>
    <property type="evidence" value="ECO:0007669"/>
    <property type="project" value="InterPro"/>
</dbReference>
<sequence length="359" mass="39455">MSELKYRAQGRWHGILAAAGFPADCLRNKHQPCPICGGKDRFRFDDKQGNGTFFCNGCGAGDGFKLLMLWLDCDFKTAARRVSEILGMGAPAAATVSRPVPTPPPSEPKPEPDQLPRLVALWEAAQPLSDKDPVCAYLRGRGLSVNAPISSELRYQAALPYWVKVQDGSFRQLGTFPAMLAAIRSTDGQLQGLHQTYLQGRVKGKHTHWQKADLRHPETGEPLPAKKMRSRYSGSVSGTAVQLDGIRDDGSLLVCEGIETALAARELFALPVWAALSANGVRQCVLPESVKRLLVCADHDEPRPIGYEAARHLADRATKQGIRVQLWQPETAGDALDELHRRQRPAYRILENLNAAKQP</sequence>
<dbReference type="SMART" id="SM00778">
    <property type="entry name" value="Prim_Zn_Ribbon"/>
    <property type="match status" value="1"/>
</dbReference>
<dbReference type="GO" id="GO:1990077">
    <property type="term" value="C:primosome complex"/>
    <property type="evidence" value="ECO:0007669"/>
    <property type="project" value="UniProtKB-KW"/>
</dbReference>
<dbReference type="InterPro" id="IPR036977">
    <property type="entry name" value="DNA_primase_Znf_CHC2"/>
</dbReference>
<dbReference type="GO" id="GO:0000428">
    <property type="term" value="C:DNA-directed RNA polymerase complex"/>
    <property type="evidence" value="ECO:0007669"/>
    <property type="project" value="UniProtKB-KW"/>
</dbReference>
<organism evidence="9 10">
    <name type="scientific">Conchiformibius steedae DSM 2580</name>
    <dbReference type="NCBI Taxonomy" id="1121352"/>
    <lineage>
        <taxon>Bacteria</taxon>
        <taxon>Pseudomonadati</taxon>
        <taxon>Pseudomonadota</taxon>
        <taxon>Betaproteobacteria</taxon>
        <taxon>Neisseriales</taxon>
        <taxon>Neisseriaceae</taxon>
        <taxon>Conchiformibius</taxon>
    </lineage>
</organism>
<dbReference type="InterPro" id="IPR034154">
    <property type="entry name" value="TOPRIM_DnaG/twinkle"/>
</dbReference>
<keyword evidence="5" id="KW-0235">DNA replication</keyword>
<evidence type="ECO:0000256" key="1">
    <source>
        <dbReference type="ARBA" id="ARBA00022478"/>
    </source>
</evidence>
<keyword evidence="2" id="KW-0639">Primosome</keyword>
<evidence type="ECO:0000256" key="2">
    <source>
        <dbReference type="ARBA" id="ARBA00022515"/>
    </source>
</evidence>
<evidence type="ECO:0000313" key="10">
    <source>
        <dbReference type="Proteomes" id="UP001056819"/>
    </source>
</evidence>
<protein>
    <submittedName>
        <fullName evidence="9">Toprim domain-containing protein</fullName>
    </submittedName>
</protein>
<dbReference type="InterPro" id="IPR006171">
    <property type="entry name" value="TOPRIM_dom"/>
</dbReference>
<dbReference type="AlphaFoldDB" id="A0AAE9HSP9"/>
<evidence type="ECO:0000256" key="5">
    <source>
        <dbReference type="ARBA" id="ARBA00022705"/>
    </source>
</evidence>
<keyword evidence="1" id="KW-0240">DNA-directed RNA polymerase</keyword>
<dbReference type="RefSeq" id="WP_027022531.1">
    <property type="nucleotide sequence ID" value="NZ_CP097501.1"/>
</dbReference>
<keyword evidence="4" id="KW-0548">Nucleotidyltransferase</keyword>
<evidence type="ECO:0000256" key="6">
    <source>
        <dbReference type="ARBA" id="ARBA00023163"/>
    </source>
</evidence>
<evidence type="ECO:0000256" key="7">
    <source>
        <dbReference type="SAM" id="MobiDB-lite"/>
    </source>
</evidence>
<dbReference type="InterPro" id="IPR013237">
    <property type="entry name" value="Phage_T7_Gp4_N"/>
</dbReference>